<evidence type="ECO:0000256" key="1">
    <source>
        <dbReference type="SAM" id="Phobius"/>
    </source>
</evidence>
<sequence>MFEASREIAKFLHCCERFWAAYVPCEAQHRDAVQLTLEQIDMYFHSEVCVHYVSFNAFNVLHTHIIIGGQCLPNNSYLTITGIDTHHHDENSVIFIHKLSHQTYNQNALKKISYFRLHFISFTIYVGLNAYVRTSVEKQMFSNANM</sequence>
<keyword evidence="1" id="KW-0472">Membrane</keyword>
<proteinExistence type="predicted"/>
<accession>A0A1A9X0U5</accession>
<dbReference type="AlphaFoldDB" id="A0A1A9X0U5"/>
<name>A0A1A9X0U5_9MUSC</name>
<feature type="transmembrane region" description="Helical" evidence="1">
    <location>
        <begin position="114"/>
        <end position="132"/>
    </location>
</feature>
<dbReference type="Proteomes" id="UP000091820">
    <property type="component" value="Unassembled WGS sequence"/>
</dbReference>
<reference evidence="2" key="2">
    <citation type="submission" date="2020-05" db="UniProtKB">
        <authorList>
            <consortium name="EnsemblMetazoa"/>
        </authorList>
    </citation>
    <scope>IDENTIFICATION</scope>
    <source>
        <strain evidence="2">IAEA</strain>
    </source>
</reference>
<evidence type="ECO:0000313" key="2">
    <source>
        <dbReference type="EnsemblMetazoa" id="GBRI039965-PA"/>
    </source>
</evidence>
<reference evidence="3" key="1">
    <citation type="submission" date="2014-03" db="EMBL/GenBank/DDBJ databases">
        <authorList>
            <person name="Aksoy S."/>
            <person name="Warren W."/>
            <person name="Wilson R.K."/>
        </authorList>
    </citation>
    <scope>NUCLEOTIDE SEQUENCE [LARGE SCALE GENOMIC DNA]</scope>
    <source>
        <strain evidence="3">IAEA</strain>
    </source>
</reference>
<organism evidence="2 3">
    <name type="scientific">Glossina brevipalpis</name>
    <dbReference type="NCBI Taxonomy" id="37001"/>
    <lineage>
        <taxon>Eukaryota</taxon>
        <taxon>Metazoa</taxon>
        <taxon>Ecdysozoa</taxon>
        <taxon>Arthropoda</taxon>
        <taxon>Hexapoda</taxon>
        <taxon>Insecta</taxon>
        <taxon>Pterygota</taxon>
        <taxon>Neoptera</taxon>
        <taxon>Endopterygota</taxon>
        <taxon>Diptera</taxon>
        <taxon>Brachycera</taxon>
        <taxon>Muscomorpha</taxon>
        <taxon>Hippoboscoidea</taxon>
        <taxon>Glossinidae</taxon>
        <taxon>Glossina</taxon>
    </lineage>
</organism>
<evidence type="ECO:0000313" key="3">
    <source>
        <dbReference type="Proteomes" id="UP000091820"/>
    </source>
</evidence>
<keyword evidence="3" id="KW-1185">Reference proteome</keyword>
<keyword evidence="1" id="KW-1133">Transmembrane helix</keyword>
<dbReference type="EnsemblMetazoa" id="GBRI039965-RA">
    <property type="protein sequence ID" value="GBRI039965-PA"/>
    <property type="gene ID" value="GBRI039965"/>
</dbReference>
<dbReference type="STRING" id="37001.A0A1A9X0U5"/>
<dbReference type="VEuPathDB" id="VectorBase:GBRI039965"/>
<keyword evidence="1" id="KW-0812">Transmembrane</keyword>
<protein>
    <submittedName>
        <fullName evidence="2">Uncharacterized protein</fullName>
    </submittedName>
</protein>